<dbReference type="EMBL" id="JNVC02000001">
    <property type="protein sequence ID" value="KEZ53547.1"/>
    <property type="molecule type" value="Genomic_DNA"/>
</dbReference>
<reference evidence="2 3" key="1">
    <citation type="journal article" date="2005" name="Int. J. Syst. Evol. Microbiol.">
        <title>Bacillus cibi sp. nov., isolated from jeotgal, a traditional Korean fermented seafood.</title>
        <authorList>
            <person name="Yoon J.H."/>
            <person name="Lee C.H."/>
            <person name="Oh T.K."/>
        </authorList>
    </citation>
    <scope>NUCLEOTIDE SEQUENCE [LARGE SCALE GENOMIC DNA]</scope>
    <source>
        <strain evidence="2 3">DSM 16189</strain>
    </source>
</reference>
<evidence type="ECO:0000259" key="1">
    <source>
        <dbReference type="Pfam" id="PF13761"/>
    </source>
</evidence>
<evidence type="ECO:0000313" key="3">
    <source>
        <dbReference type="Proteomes" id="UP000028549"/>
    </source>
</evidence>
<dbReference type="STRING" id="246786.GS18_0200715"/>
<proteinExistence type="predicted"/>
<dbReference type="Pfam" id="PF13761">
    <property type="entry name" value="DUF4166"/>
    <property type="match status" value="1"/>
</dbReference>
<keyword evidence="3" id="KW-1185">Reference proteome</keyword>
<organism evidence="2 3">
    <name type="scientific">Metabacillus indicus</name>
    <name type="common">Bacillus indicus</name>
    <dbReference type="NCBI Taxonomy" id="246786"/>
    <lineage>
        <taxon>Bacteria</taxon>
        <taxon>Bacillati</taxon>
        <taxon>Bacillota</taxon>
        <taxon>Bacilli</taxon>
        <taxon>Bacillales</taxon>
        <taxon>Bacillaceae</taxon>
        <taxon>Metabacillus</taxon>
    </lineage>
</organism>
<dbReference type="Proteomes" id="UP000028549">
    <property type="component" value="Unassembled WGS sequence"/>
</dbReference>
<sequence length="200" mass="22952">MAIYQQVLREDYHRLHPALQKRYQFPFRGSGMMHKITGGPKWLYPLFLGGVACKLLFPERGENIPFTIVNSVRTGAGGEQQVHWERVFYFPGKKRWFNALMSLDGERNVIKDYLGEPGLFYSDLTFHVTDRGNLRIESGNQRLIIGKLEIPLPKILQGLASVEESFDETKGIFTIRVEVTNPLIGPLFSYEGEFVSDERL</sequence>
<name>A0A084H1T5_METID</name>
<protein>
    <recommendedName>
        <fullName evidence="1">DUF4166 domain-containing protein</fullName>
    </recommendedName>
</protein>
<dbReference type="InterPro" id="IPR025311">
    <property type="entry name" value="DUF4166"/>
</dbReference>
<comment type="caution">
    <text evidence="2">The sequence shown here is derived from an EMBL/GenBank/DDBJ whole genome shotgun (WGS) entry which is preliminary data.</text>
</comment>
<dbReference type="AlphaFoldDB" id="A0A084H1T5"/>
<gene>
    <name evidence="2" type="ORF">GS18_0200715</name>
</gene>
<dbReference type="RefSeq" id="WP_029565181.1">
    <property type="nucleotide sequence ID" value="NZ_JNVC02000001.1"/>
</dbReference>
<evidence type="ECO:0000313" key="2">
    <source>
        <dbReference type="EMBL" id="KEZ53547.1"/>
    </source>
</evidence>
<accession>A0A084H1T5</accession>
<feature type="domain" description="DUF4166" evidence="1">
    <location>
        <begin position="15"/>
        <end position="194"/>
    </location>
</feature>
<dbReference type="OrthoDB" id="2448833at2"/>